<evidence type="ECO:0000313" key="2">
    <source>
        <dbReference type="Proteomes" id="UP000015454"/>
    </source>
</evidence>
<proteinExistence type="predicted"/>
<dbReference type="STRING" id="1049789.LEP1GSC050_3801"/>
<sequence>MEYFLFLTIEYLEFLCLPPIMKLRRLSYIINIMKFEFFLCKS</sequence>
<name>T0GLD0_9LEPT</name>
<dbReference type="AlphaFoldDB" id="T0GLD0"/>
<protein>
    <submittedName>
        <fullName evidence="1">Uncharacterized protein</fullName>
    </submittedName>
</protein>
<dbReference type="EMBL" id="AHMO02000008">
    <property type="protein sequence ID" value="EQA46168.1"/>
    <property type="molecule type" value="Genomic_DNA"/>
</dbReference>
<evidence type="ECO:0000313" key="1">
    <source>
        <dbReference type="EMBL" id="EQA46168.1"/>
    </source>
</evidence>
<gene>
    <name evidence="1" type="ORF">LEP1GSC050_3801</name>
</gene>
<comment type="caution">
    <text evidence="1">The sequence shown here is derived from an EMBL/GenBank/DDBJ whole genome shotgun (WGS) entry which is preliminary data.</text>
</comment>
<keyword evidence="2" id="KW-1185">Reference proteome</keyword>
<reference evidence="1" key="1">
    <citation type="submission" date="2013-05" db="EMBL/GenBank/DDBJ databases">
        <authorList>
            <person name="Harkins D.M."/>
            <person name="Durkin A.S."/>
            <person name="Brinkac L.M."/>
            <person name="Haft D.H."/>
            <person name="Selengut J.D."/>
            <person name="Sanka R."/>
            <person name="DePew J."/>
            <person name="Purushe J."/>
            <person name="Hartskeerl R.A."/>
            <person name="Ahmed A."/>
            <person name="van der Linden H."/>
            <person name="Goris M.G.A."/>
            <person name="Vinetz J.M."/>
            <person name="Sutton G.G."/>
            <person name="Nierman W.C."/>
            <person name="Fouts D.E."/>
        </authorList>
    </citation>
    <scope>NUCLEOTIDE SEQUENCE [LARGE SCALE GENOMIC DNA]</scope>
    <source>
        <strain evidence="1">5399</strain>
    </source>
</reference>
<organism evidence="1 2">
    <name type="scientific">Leptospira broomii serovar Hurstbridge str. 5399</name>
    <dbReference type="NCBI Taxonomy" id="1049789"/>
    <lineage>
        <taxon>Bacteria</taxon>
        <taxon>Pseudomonadati</taxon>
        <taxon>Spirochaetota</taxon>
        <taxon>Spirochaetia</taxon>
        <taxon>Leptospirales</taxon>
        <taxon>Leptospiraceae</taxon>
        <taxon>Leptospira</taxon>
    </lineage>
</organism>
<dbReference type="Proteomes" id="UP000015454">
    <property type="component" value="Unassembled WGS sequence"/>
</dbReference>
<accession>T0GLD0</accession>